<dbReference type="UniPathway" id="UPA00070">
    <property type="reaction ID" value="UER00119"/>
</dbReference>
<dbReference type="GO" id="GO:0046132">
    <property type="term" value="P:pyrimidine ribonucleoside biosynthetic process"/>
    <property type="evidence" value="ECO:0007669"/>
    <property type="project" value="TreeGrafter"/>
</dbReference>
<keyword evidence="12" id="KW-1185">Reference proteome</keyword>
<feature type="binding site" description="in other chain" evidence="9">
    <location>
        <position position="35"/>
    </location>
    <ligand>
        <name>5-phospho-alpha-D-ribose 1-diphosphate</name>
        <dbReference type="ChEBI" id="CHEBI:58017"/>
        <note>ligand shared between dimeric partners</note>
    </ligand>
</feature>
<dbReference type="InterPro" id="IPR000836">
    <property type="entry name" value="PRTase_dom"/>
</dbReference>
<dbReference type="InterPro" id="IPR029057">
    <property type="entry name" value="PRTase-like"/>
</dbReference>
<gene>
    <name evidence="9" type="primary">pyrE</name>
    <name evidence="11" type="ORF">SAMN04488129_108164</name>
</gene>
<evidence type="ECO:0000256" key="5">
    <source>
        <dbReference type="ARBA" id="ARBA00011971"/>
    </source>
</evidence>
<dbReference type="STRING" id="650850.SAMN04488129_108164"/>
<comment type="function">
    <text evidence="1 9">Catalyzes the transfer of a ribosyl phosphate group from 5-phosphoribose 1-diphosphate to orotate, leading to the formation of orotidine monophosphate (OMP).</text>
</comment>
<dbReference type="InterPro" id="IPR023031">
    <property type="entry name" value="OPRT"/>
</dbReference>
<evidence type="ECO:0000256" key="7">
    <source>
        <dbReference type="ARBA" id="ARBA00022679"/>
    </source>
</evidence>
<evidence type="ECO:0000259" key="10">
    <source>
        <dbReference type="Pfam" id="PF00156"/>
    </source>
</evidence>
<feature type="binding site" evidence="9">
    <location>
        <position position="114"/>
    </location>
    <ligand>
        <name>5-phospho-alpha-D-ribose 1-diphosphate</name>
        <dbReference type="ChEBI" id="CHEBI:58017"/>
        <note>ligand shared between dimeric partners</note>
    </ligand>
</feature>
<dbReference type="HAMAP" id="MF_01208">
    <property type="entry name" value="PyrE"/>
    <property type="match status" value="1"/>
</dbReference>
<dbReference type="AlphaFoldDB" id="A0A1H7P221"/>
<dbReference type="InterPro" id="IPR004467">
    <property type="entry name" value="Or_phspho_trans_dom"/>
</dbReference>
<evidence type="ECO:0000256" key="3">
    <source>
        <dbReference type="ARBA" id="ARBA00006340"/>
    </source>
</evidence>
<evidence type="ECO:0000313" key="12">
    <source>
        <dbReference type="Proteomes" id="UP000198807"/>
    </source>
</evidence>
<feature type="binding site" evidence="9">
    <location>
        <position position="108"/>
    </location>
    <ligand>
        <name>5-phospho-alpha-D-ribose 1-diphosphate</name>
        <dbReference type="ChEBI" id="CHEBI:58017"/>
        <note>ligand shared between dimeric partners</note>
    </ligand>
</feature>
<dbReference type="Proteomes" id="UP000198807">
    <property type="component" value="Unassembled WGS sequence"/>
</dbReference>
<dbReference type="FunFam" id="3.40.50.2020:FF:000008">
    <property type="entry name" value="Orotate phosphoribosyltransferase"/>
    <property type="match status" value="1"/>
</dbReference>
<feature type="binding site" evidence="9">
    <location>
        <position position="137"/>
    </location>
    <ligand>
        <name>orotate</name>
        <dbReference type="ChEBI" id="CHEBI:30839"/>
    </ligand>
</feature>
<dbReference type="GO" id="GO:0044205">
    <property type="term" value="P:'de novo' UMP biosynthetic process"/>
    <property type="evidence" value="ECO:0007669"/>
    <property type="project" value="UniProtKB-UniRule"/>
</dbReference>
<evidence type="ECO:0000256" key="1">
    <source>
        <dbReference type="ARBA" id="ARBA00003769"/>
    </source>
</evidence>
<keyword evidence="7 9" id="KW-0808">Transferase</keyword>
<organism evidence="11 12">
    <name type="scientific">Halomonas daqiaonensis</name>
    <dbReference type="NCBI Taxonomy" id="650850"/>
    <lineage>
        <taxon>Bacteria</taxon>
        <taxon>Pseudomonadati</taxon>
        <taxon>Pseudomonadota</taxon>
        <taxon>Gammaproteobacteria</taxon>
        <taxon>Oceanospirillales</taxon>
        <taxon>Halomonadaceae</taxon>
        <taxon>Halomonas</taxon>
    </lineage>
</organism>
<dbReference type="SUPFAM" id="SSF53271">
    <property type="entry name" value="PRTase-like"/>
    <property type="match status" value="1"/>
</dbReference>
<comment type="similarity">
    <text evidence="3 9">Belongs to the purine/pyrimidine phosphoribosyltransferase family. PyrE subfamily.</text>
</comment>
<feature type="binding site" evidence="9">
    <location>
        <begin position="43"/>
        <end position="44"/>
    </location>
    <ligand>
        <name>orotate</name>
        <dbReference type="ChEBI" id="CHEBI:30839"/>
    </ligand>
</feature>
<comment type="pathway">
    <text evidence="2 9">Pyrimidine metabolism; UMP biosynthesis via de novo pathway; UMP from orotate: step 1/2.</text>
</comment>
<evidence type="ECO:0000256" key="4">
    <source>
        <dbReference type="ARBA" id="ARBA00011738"/>
    </source>
</evidence>
<reference evidence="12" key="1">
    <citation type="submission" date="2016-10" db="EMBL/GenBank/DDBJ databases">
        <authorList>
            <person name="Varghese N."/>
            <person name="Submissions S."/>
        </authorList>
    </citation>
    <scope>NUCLEOTIDE SEQUENCE [LARGE SCALE GENOMIC DNA]</scope>
    <source>
        <strain evidence="12">CGMCC 1.9150</strain>
    </source>
</reference>
<evidence type="ECO:0000256" key="2">
    <source>
        <dbReference type="ARBA" id="ARBA00004889"/>
    </source>
</evidence>
<dbReference type="EC" id="2.4.2.10" evidence="5 9"/>
<feature type="binding site" description="in other chain" evidence="9">
    <location>
        <begin position="133"/>
        <end position="141"/>
    </location>
    <ligand>
        <name>5-phospho-alpha-D-ribose 1-diphosphate</name>
        <dbReference type="ChEBI" id="CHEBI:58017"/>
        <note>ligand shared between dimeric partners</note>
    </ligand>
</feature>
<sequence length="232" mass="24992">MADQPGTQCMQDYQREFIEFAIEQGVLSFGEFTLKSGRVSPYFFNAGLFRSGGALARLGRFYARAIQDSGLEVDVLFGPAYKGIPLAATTAVALADHHDRDMPYAFNRKEAKGHGEGGNIVGAALEGRVLIIDDVITAGTAIREAMGLIEGAGARAAGVLIALDRQELGQAEDGVKRQSAIQEVETAYDMPVVSIVTLDLVLEYLEAHAGEAMRPHAEAIRAYRARYGVRGD</sequence>
<dbReference type="PANTHER" id="PTHR46683">
    <property type="entry name" value="OROTATE PHOSPHORIBOSYLTRANSFERASE 1-RELATED"/>
    <property type="match status" value="1"/>
</dbReference>
<feature type="binding site" evidence="9">
    <location>
        <position position="165"/>
    </location>
    <ligand>
        <name>orotate</name>
        <dbReference type="ChEBI" id="CHEBI:30839"/>
    </ligand>
</feature>
<evidence type="ECO:0000256" key="8">
    <source>
        <dbReference type="ARBA" id="ARBA00022975"/>
    </source>
</evidence>
<comment type="subunit">
    <text evidence="4 9">Homodimer.</text>
</comment>
<dbReference type="Gene3D" id="3.40.50.2020">
    <property type="match status" value="1"/>
</dbReference>
<keyword evidence="9" id="KW-0460">Magnesium</keyword>
<comment type="cofactor">
    <cofactor evidence="9">
        <name>Mg(2+)</name>
        <dbReference type="ChEBI" id="CHEBI:18420"/>
    </cofactor>
</comment>
<accession>A0A1H7P221</accession>
<dbReference type="Pfam" id="PF00156">
    <property type="entry name" value="Pribosyltran"/>
    <property type="match status" value="1"/>
</dbReference>
<dbReference type="NCBIfam" id="TIGR00336">
    <property type="entry name" value="pyrE"/>
    <property type="match status" value="1"/>
</dbReference>
<feature type="binding site" description="in other chain" evidence="9">
    <location>
        <position position="109"/>
    </location>
    <ligand>
        <name>5-phospho-alpha-D-ribose 1-diphosphate</name>
        <dbReference type="ChEBI" id="CHEBI:58017"/>
        <note>ligand shared between dimeric partners</note>
    </ligand>
</feature>
<feature type="binding site" evidence="9">
    <location>
        <position position="112"/>
    </location>
    <ligand>
        <name>5-phospho-alpha-D-ribose 1-diphosphate</name>
        <dbReference type="ChEBI" id="CHEBI:58017"/>
        <note>ligand shared between dimeric partners</note>
    </ligand>
</feature>
<name>A0A1H7P221_9GAMM</name>
<keyword evidence="6 9" id="KW-0328">Glycosyltransferase</keyword>
<dbReference type="CDD" id="cd06223">
    <property type="entry name" value="PRTases_typeI"/>
    <property type="match status" value="1"/>
</dbReference>
<proteinExistence type="inferred from homology"/>
<dbReference type="GO" id="GO:0000287">
    <property type="term" value="F:magnesium ion binding"/>
    <property type="evidence" value="ECO:0007669"/>
    <property type="project" value="UniProtKB-UniRule"/>
</dbReference>
<protein>
    <recommendedName>
        <fullName evidence="5 9">Orotate phosphoribosyltransferase</fullName>
        <shortName evidence="9">OPRT</shortName>
        <shortName evidence="9">OPRTase</shortName>
        <ecNumber evidence="5 9">2.4.2.10</ecNumber>
    </recommendedName>
</protein>
<dbReference type="GO" id="GO:0006207">
    <property type="term" value="P:'de novo' pyrimidine nucleobase biosynthetic process"/>
    <property type="evidence" value="ECO:0007669"/>
    <property type="project" value="TreeGrafter"/>
</dbReference>
<dbReference type="GO" id="GO:0004588">
    <property type="term" value="F:orotate phosphoribosyltransferase activity"/>
    <property type="evidence" value="ECO:0007669"/>
    <property type="project" value="UniProtKB-UniRule"/>
</dbReference>
<feature type="domain" description="Phosphoribosyltransferase" evidence="10">
    <location>
        <begin position="56"/>
        <end position="174"/>
    </location>
</feature>
<comment type="catalytic activity">
    <reaction evidence="9">
        <text>orotidine 5'-phosphate + diphosphate = orotate + 5-phospho-alpha-D-ribose 1-diphosphate</text>
        <dbReference type="Rhea" id="RHEA:10380"/>
        <dbReference type="ChEBI" id="CHEBI:30839"/>
        <dbReference type="ChEBI" id="CHEBI:33019"/>
        <dbReference type="ChEBI" id="CHEBI:57538"/>
        <dbReference type="ChEBI" id="CHEBI:58017"/>
        <dbReference type="EC" id="2.4.2.10"/>
    </reaction>
</comment>
<evidence type="ECO:0000256" key="9">
    <source>
        <dbReference type="HAMAP-Rule" id="MF_01208"/>
    </source>
</evidence>
<evidence type="ECO:0000313" key="11">
    <source>
        <dbReference type="EMBL" id="SEL29851.1"/>
    </source>
</evidence>
<feature type="binding site" description="in other chain" evidence="9">
    <location>
        <begin position="81"/>
        <end position="82"/>
    </location>
    <ligand>
        <name>5-phospho-alpha-D-ribose 1-diphosphate</name>
        <dbReference type="ChEBI" id="CHEBI:58017"/>
        <note>ligand shared between dimeric partners</note>
    </ligand>
</feature>
<keyword evidence="8 9" id="KW-0665">Pyrimidine biosynthesis</keyword>
<dbReference type="GO" id="GO:0005737">
    <property type="term" value="C:cytoplasm"/>
    <property type="evidence" value="ECO:0007669"/>
    <property type="project" value="TreeGrafter"/>
</dbReference>
<evidence type="ECO:0000256" key="6">
    <source>
        <dbReference type="ARBA" id="ARBA00022676"/>
    </source>
</evidence>
<dbReference type="PANTHER" id="PTHR46683:SF1">
    <property type="entry name" value="OROTATE PHOSPHORIBOSYLTRANSFERASE 1-RELATED"/>
    <property type="match status" value="1"/>
</dbReference>
<dbReference type="EMBL" id="FOBC01000008">
    <property type="protein sequence ID" value="SEL29851.1"/>
    <property type="molecule type" value="Genomic_DNA"/>
</dbReference>